<dbReference type="InterPro" id="IPR029071">
    <property type="entry name" value="Ubiquitin-like_domsf"/>
</dbReference>
<name>A0A5J4U4Q6_9EUKA</name>
<feature type="domain" description="Ubiquitin-like" evidence="1">
    <location>
        <begin position="18"/>
        <end position="93"/>
    </location>
</feature>
<gene>
    <name evidence="2" type="ORF">EZS28_039828</name>
</gene>
<dbReference type="Pfam" id="PF00240">
    <property type="entry name" value="ubiquitin"/>
    <property type="match status" value="2"/>
</dbReference>
<dbReference type="PRINTS" id="PR00348">
    <property type="entry name" value="UBIQUITIN"/>
</dbReference>
<evidence type="ECO:0000313" key="3">
    <source>
        <dbReference type="Proteomes" id="UP000324800"/>
    </source>
</evidence>
<dbReference type="Gene3D" id="3.10.20.90">
    <property type="entry name" value="Phosphatidylinositol 3-kinase Catalytic Subunit, Chain A, domain 1"/>
    <property type="match status" value="2"/>
</dbReference>
<dbReference type="SUPFAM" id="SSF54236">
    <property type="entry name" value="Ubiquitin-like"/>
    <property type="match status" value="2"/>
</dbReference>
<dbReference type="OrthoDB" id="1894077at2759"/>
<proteinExistence type="predicted"/>
<evidence type="ECO:0000259" key="1">
    <source>
        <dbReference type="PROSITE" id="PS50053"/>
    </source>
</evidence>
<protein>
    <recommendedName>
        <fullName evidence="1">Ubiquitin-like domain-containing protein</fullName>
    </recommendedName>
</protein>
<dbReference type="SMART" id="SM00213">
    <property type="entry name" value="UBQ"/>
    <property type="match status" value="2"/>
</dbReference>
<evidence type="ECO:0000313" key="2">
    <source>
        <dbReference type="EMBL" id="KAA6364645.1"/>
    </source>
</evidence>
<dbReference type="Proteomes" id="UP000324800">
    <property type="component" value="Unassembled WGS sequence"/>
</dbReference>
<dbReference type="PROSITE" id="PS50053">
    <property type="entry name" value="UBIQUITIN_2"/>
    <property type="match status" value="2"/>
</dbReference>
<organism evidence="2 3">
    <name type="scientific">Streblomastix strix</name>
    <dbReference type="NCBI Taxonomy" id="222440"/>
    <lineage>
        <taxon>Eukaryota</taxon>
        <taxon>Metamonada</taxon>
        <taxon>Preaxostyla</taxon>
        <taxon>Oxymonadida</taxon>
        <taxon>Streblomastigidae</taxon>
        <taxon>Streblomastix</taxon>
    </lineage>
</organism>
<comment type="caution">
    <text evidence="2">The sequence shown here is derived from an EMBL/GenBank/DDBJ whole genome shotgun (WGS) entry which is preliminary data.</text>
</comment>
<reference evidence="2 3" key="1">
    <citation type="submission" date="2019-03" db="EMBL/GenBank/DDBJ databases">
        <title>Single cell metagenomics reveals metabolic interactions within the superorganism composed of flagellate Streblomastix strix and complex community of Bacteroidetes bacteria on its surface.</title>
        <authorList>
            <person name="Treitli S.C."/>
            <person name="Kolisko M."/>
            <person name="Husnik F."/>
            <person name="Keeling P."/>
            <person name="Hampl V."/>
        </authorList>
    </citation>
    <scope>NUCLEOTIDE SEQUENCE [LARGE SCALE GENOMIC DNA]</scope>
    <source>
        <strain evidence="2">ST1C</strain>
    </source>
</reference>
<dbReference type="AlphaFoldDB" id="A0A5J4U4Q6"/>
<dbReference type="InterPro" id="IPR050158">
    <property type="entry name" value="Ubiquitin_ubiquitin-like"/>
</dbReference>
<dbReference type="InterPro" id="IPR000626">
    <property type="entry name" value="Ubiquitin-like_dom"/>
</dbReference>
<dbReference type="InterPro" id="IPR019956">
    <property type="entry name" value="Ubiquitin_dom"/>
</dbReference>
<accession>A0A5J4U4Q6</accession>
<dbReference type="EMBL" id="SNRW01021394">
    <property type="protein sequence ID" value="KAA6364645.1"/>
    <property type="molecule type" value="Genomic_DNA"/>
</dbReference>
<dbReference type="CDD" id="cd17039">
    <property type="entry name" value="Ubl_ubiquitin_like"/>
    <property type="match status" value="1"/>
</dbReference>
<sequence>MGSCASKQEPEDEPSSEKKIIVAAPSGNTLGFKIRPTITVKDIKMKILTKEQIPIHLQRIFFGKKQLYDYETFWSYHLPEDANLQLKVRNDGTQKVKVKIETGEIHEFLVQPEYEVFNLAALITEEKGFAKKPPELILKGKSLKFDQKFSELNLDTNDVIDFQIVN</sequence>
<dbReference type="PANTHER" id="PTHR10666">
    <property type="entry name" value="UBIQUITIN"/>
    <property type="match status" value="1"/>
</dbReference>
<feature type="domain" description="Ubiquitin-like" evidence="1">
    <location>
        <begin position="94"/>
        <end position="166"/>
    </location>
</feature>